<dbReference type="InterPro" id="IPR019734">
    <property type="entry name" value="TPR_rpt"/>
</dbReference>
<dbReference type="PANTHER" id="PTHR21581">
    <property type="entry name" value="D-ALANYL-D-ALANINE CARBOXYPEPTIDASE"/>
    <property type="match status" value="1"/>
</dbReference>
<evidence type="ECO:0000256" key="1">
    <source>
        <dbReference type="PROSITE-ProRule" id="PRU00339"/>
    </source>
</evidence>
<dbReference type="EMBL" id="JARGDH010000001">
    <property type="protein sequence ID" value="KAL0279564.1"/>
    <property type="molecule type" value="Genomic_DNA"/>
</dbReference>
<dbReference type="Pfam" id="PF14559">
    <property type="entry name" value="TPR_19"/>
    <property type="match status" value="1"/>
</dbReference>
<evidence type="ECO:0000313" key="3">
    <source>
        <dbReference type="EMBL" id="KAL0279564.1"/>
    </source>
</evidence>
<name>A0AAW2IBM0_9NEOP</name>
<dbReference type="InterPro" id="IPR011990">
    <property type="entry name" value="TPR-like_helical_dom_sf"/>
</dbReference>
<protein>
    <recommendedName>
        <fullName evidence="4">Trafficking protein particle complex subunit 12</fullName>
    </recommendedName>
</protein>
<dbReference type="AlphaFoldDB" id="A0AAW2IBM0"/>
<dbReference type="SMART" id="SM00028">
    <property type="entry name" value="TPR"/>
    <property type="match status" value="2"/>
</dbReference>
<feature type="repeat" description="TPR" evidence="1">
    <location>
        <begin position="439"/>
        <end position="472"/>
    </location>
</feature>
<dbReference type="GO" id="GO:0030008">
    <property type="term" value="C:TRAPP complex"/>
    <property type="evidence" value="ECO:0007669"/>
    <property type="project" value="TreeGrafter"/>
</dbReference>
<gene>
    <name evidence="3" type="ORF">PYX00_001094</name>
</gene>
<reference evidence="3" key="1">
    <citation type="journal article" date="2024" name="Gigascience">
        <title>Chromosome-level genome of the poultry shaft louse Menopon gallinae provides insight into the host-switching and adaptive evolution of parasitic lice.</title>
        <authorList>
            <person name="Xu Y."/>
            <person name="Ma L."/>
            <person name="Liu S."/>
            <person name="Liang Y."/>
            <person name="Liu Q."/>
            <person name="He Z."/>
            <person name="Tian L."/>
            <person name="Duan Y."/>
            <person name="Cai W."/>
            <person name="Li H."/>
            <person name="Song F."/>
        </authorList>
    </citation>
    <scope>NUCLEOTIDE SEQUENCE</scope>
    <source>
        <strain evidence="3">Cailab_2023a</strain>
    </source>
</reference>
<feature type="region of interest" description="Disordered" evidence="2">
    <location>
        <begin position="1"/>
        <end position="51"/>
    </location>
</feature>
<dbReference type="PROSITE" id="PS50005">
    <property type="entry name" value="TPR"/>
    <property type="match status" value="1"/>
</dbReference>
<comment type="caution">
    <text evidence="3">The sequence shown here is derived from an EMBL/GenBank/DDBJ whole genome shotgun (WGS) entry which is preliminary data.</text>
</comment>
<sequence>MAQNPDISKYFNEDQSNESNQFFDKVNTDQPAVPSTVEKNEDTVGSSDKDEEPVVCKIFQSSSTKKTFEADPSNFFDMIGTVDNELNATYQEQDLNASSNPTGKDSGDILSFFKTFDENFSKPTQVTESERSRDAWIIPDSARKILSTPPGSCVTTRDMLTMPGVILEEELKDTIYEAVHHLLGENEASKRKILTAAEVTEDDRGIRDLIRAGCYKAAVNLTKTLLTTYGQGPGKAGHPSKHTVRSIQLWFTRLALLVKLKSFSLAYDESEPFGDLEKPDMFFQFYPKLYEGRTGSIVPFSLRLLVAQMPAYIDKHQLALTRLHAVLATVRKILANLEKGFFEDGTPSEIGPEAKAESIKLWKCRETRVLHAIVSCSLAFKDYSLAIEVVQMLIDREQDQQQQRCLQSALGRILLQLGDIVSAEKQFSLARNGLAATGTRDLIDSGLSLLAQNQFQEAYKVFEKAYELDPRNITAINNIAVCLLYLGRLKQAIVLLEDTIQKYPKTALHESLLLNLCTLYELQSSYYSQAKLKLLKLVNQNKGDGFNIGCLKLHM</sequence>
<feature type="compositionally biased region" description="Polar residues" evidence="2">
    <location>
        <begin position="13"/>
        <end position="22"/>
    </location>
</feature>
<dbReference type="Gene3D" id="1.25.40.10">
    <property type="entry name" value="Tetratricopeptide repeat domain"/>
    <property type="match status" value="1"/>
</dbReference>
<dbReference type="PANTHER" id="PTHR21581:SF6">
    <property type="entry name" value="TRAFFICKING PROTEIN PARTICLE COMPLEX SUBUNIT 12"/>
    <property type="match status" value="1"/>
</dbReference>
<organism evidence="3">
    <name type="scientific">Menopon gallinae</name>
    <name type="common">poultry shaft louse</name>
    <dbReference type="NCBI Taxonomy" id="328185"/>
    <lineage>
        <taxon>Eukaryota</taxon>
        <taxon>Metazoa</taxon>
        <taxon>Ecdysozoa</taxon>
        <taxon>Arthropoda</taxon>
        <taxon>Hexapoda</taxon>
        <taxon>Insecta</taxon>
        <taxon>Pterygota</taxon>
        <taxon>Neoptera</taxon>
        <taxon>Paraneoptera</taxon>
        <taxon>Psocodea</taxon>
        <taxon>Troctomorpha</taxon>
        <taxon>Phthiraptera</taxon>
        <taxon>Amblycera</taxon>
        <taxon>Menoponidae</taxon>
        <taxon>Menopon</taxon>
    </lineage>
</organism>
<dbReference type="GO" id="GO:0005794">
    <property type="term" value="C:Golgi apparatus"/>
    <property type="evidence" value="ECO:0007669"/>
    <property type="project" value="TreeGrafter"/>
</dbReference>
<evidence type="ECO:0008006" key="4">
    <source>
        <dbReference type="Google" id="ProtNLM"/>
    </source>
</evidence>
<accession>A0AAW2IBM0</accession>
<evidence type="ECO:0000256" key="2">
    <source>
        <dbReference type="SAM" id="MobiDB-lite"/>
    </source>
</evidence>
<proteinExistence type="predicted"/>
<dbReference type="SUPFAM" id="SSF48452">
    <property type="entry name" value="TPR-like"/>
    <property type="match status" value="1"/>
</dbReference>
<keyword evidence="1" id="KW-0802">TPR repeat</keyword>